<comment type="caution">
    <text evidence="4">The sequence shown here is derived from an EMBL/GenBank/DDBJ whole genome shotgun (WGS) entry which is preliminary data.</text>
</comment>
<dbReference type="SUPFAM" id="SSF46689">
    <property type="entry name" value="Homeodomain-like"/>
    <property type="match status" value="1"/>
</dbReference>
<feature type="domain" description="Tetracyclin repressor-like C-terminal group 31" evidence="3">
    <location>
        <begin position="69"/>
        <end position="162"/>
    </location>
</feature>
<name>A0A846WQ55_9ACTN</name>
<feature type="domain" description="HTH tetR-type" evidence="2">
    <location>
        <begin position="9"/>
        <end position="55"/>
    </location>
</feature>
<evidence type="ECO:0000259" key="2">
    <source>
        <dbReference type="Pfam" id="PF00440"/>
    </source>
</evidence>
<accession>A0A846WQ55</accession>
<proteinExistence type="predicted"/>
<sequence length="171" mass="18321">MEKATRIRLLDAGLALLGTIGAGSTSTRAVEVEAKAPHGSIRHHFGGRKGFYAALADHLYDSDRPRPGESMAQLVQRLVGPDRAVTLARYELTLLATCDSDLQSSMIAGRDRFVDELVAGGVDRADARLVIAALDGFILDLLLRGVGPDDPTSDPSALVERLTVRDCVAQR</sequence>
<dbReference type="GO" id="GO:0003677">
    <property type="term" value="F:DNA binding"/>
    <property type="evidence" value="ECO:0007669"/>
    <property type="project" value="UniProtKB-KW"/>
</dbReference>
<dbReference type="EMBL" id="JAAXPC010000009">
    <property type="protein sequence ID" value="NKY03126.1"/>
    <property type="molecule type" value="Genomic_DNA"/>
</dbReference>
<dbReference type="InterPro" id="IPR009057">
    <property type="entry name" value="Homeodomain-like_sf"/>
</dbReference>
<protein>
    <submittedName>
        <fullName evidence="4">TetR family transcriptional regulator</fullName>
    </submittedName>
</protein>
<evidence type="ECO:0000313" key="5">
    <source>
        <dbReference type="Proteomes" id="UP000563898"/>
    </source>
</evidence>
<dbReference type="RefSeq" id="WP_006368195.1">
    <property type="nucleotide sequence ID" value="NZ_CP116236.1"/>
</dbReference>
<evidence type="ECO:0000313" key="4">
    <source>
        <dbReference type="EMBL" id="NKY03126.1"/>
    </source>
</evidence>
<dbReference type="GeneID" id="90160976"/>
<organism evidence="4 5">
    <name type="scientific">Gordonia polyisoprenivorans</name>
    <dbReference type="NCBI Taxonomy" id="84595"/>
    <lineage>
        <taxon>Bacteria</taxon>
        <taxon>Bacillati</taxon>
        <taxon>Actinomycetota</taxon>
        <taxon>Actinomycetes</taxon>
        <taxon>Mycobacteriales</taxon>
        <taxon>Gordoniaceae</taxon>
        <taxon>Gordonia</taxon>
    </lineage>
</organism>
<dbReference type="OMA" id="GSARHYF"/>
<evidence type="ECO:0000256" key="1">
    <source>
        <dbReference type="ARBA" id="ARBA00023125"/>
    </source>
</evidence>
<dbReference type="Pfam" id="PF17940">
    <property type="entry name" value="TetR_C_31"/>
    <property type="match status" value="1"/>
</dbReference>
<dbReference type="Pfam" id="PF00440">
    <property type="entry name" value="TetR_N"/>
    <property type="match status" value="1"/>
</dbReference>
<dbReference type="AlphaFoldDB" id="A0A846WQ55"/>
<gene>
    <name evidence="4" type="ORF">HGA05_16275</name>
</gene>
<keyword evidence="1" id="KW-0238">DNA-binding</keyword>
<dbReference type="InterPro" id="IPR041583">
    <property type="entry name" value="TetR_C_31"/>
</dbReference>
<dbReference type="Proteomes" id="UP000563898">
    <property type="component" value="Unassembled WGS sequence"/>
</dbReference>
<dbReference type="Gene3D" id="1.10.357.10">
    <property type="entry name" value="Tetracycline Repressor, domain 2"/>
    <property type="match status" value="1"/>
</dbReference>
<evidence type="ECO:0000259" key="3">
    <source>
        <dbReference type="Pfam" id="PF17940"/>
    </source>
</evidence>
<dbReference type="InterPro" id="IPR001647">
    <property type="entry name" value="HTH_TetR"/>
</dbReference>
<reference evidence="4 5" key="1">
    <citation type="submission" date="2020-04" db="EMBL/GenBank/DDBJ databases">
        <title>MicrobeNet Type strains.</title>
        <authorList>
            <person name="Nicholson A.C."/>
        </authorList>
    </citation>
    <scope>NUCLEOTIDE SEQUENCE [LARGE SCALE GENOMIC DNA]</scope>
    <source>
        <strain evidence="4 5">ATCC BAA-14</strain>
    </source>
</reference>